<accession>E1Y8F1</accession>
<evidence type="ECO:0000313" key="1">
    <source>
        <dbReference type="EMBL" id="CBX26845.1"/>
    </source>
</evidence>
<gene>
    <name evidence="1" type="ORF">N47_A08740</name>
</gene>
<name>E1Y8F1_9BACT</name>
<dbReference type="EMBL" id="FR695864">
    <property type="protein sequence ID" value="CBX26845.1"/>
    <property type="molecule type" value="Genomic_DNA"/>
</dbReference>
<protein>
    <submittedName>
        <fullName evidence="1">Uncharacterized protein</fullName>
    </submittedName>
</protein>
<reference evidence="1" key="1">
    <citation type="journal article" date="2011" name="Environ. Microbiol.">
        <title>Genomic insights into the metabolic potential of the polycyclic aromatic hydrocarbon degrading sulfate-reducing Deltaproteobacterium N47.</title>
        <authorList>
            <person name="Bergmann F."/>
            <person name="Selesi D."/>
            <person name="Weinmaier T."/>
            <person name="Tischler P."/>
            <person name="Rattei T."/>
            <person name="Meckenstock R.U."/>
        </authorList>
    </citation>
    <scope>NUCLEOTIDE SEQUENCE</scope>
</reference>
<dbReference type="AlphaFoldDB" id="E1Y8F1"/>
<proteinExistence type="predicted"/>
<sequence>MFIVYPIIFFIANTFAIPVDLKVNKTYDANAFAIAEIKLGFTDLQDLSGLTIWVRKI</sequence>
<organism evidence="1">
    <name type="scientific">uncultured Desulfobacterium sp</name>
    <dbReference type="NCBI Taxonomy" id="201089"/>
    <lineage>
        <taxon>Bacteria</taxon>
        <taxon>Pseudomonadati</taxon>
        <taxon>Thermodesulfobacteriota</taxon>
        <taxon>Desulfobacteria</taxon>
        <taxon>Desulfobacterales</taxon>
        <taxon>Desulfobacteriaceae</taxon>
        <taxon>Desulfobacterium</taxon>
        <taxon>environmental samples</taxon>
    </lineage>
</organism>